<evidence type="ECO:0000313" key="1">
    <source>
        <dbReference type="EMBL" id="TBU74799.1"/>
    </source>
</evidence>
<evidence type="ECO:0000313" key="2">
    <source>
        <dbReference type="Proteomes" id="UP000292302"/>
    </source>
</evidence>
<accession>A0A4Q9QHK8</accession>
<proteinExistence type="predicted"/>
<organism evidence="1 2">
    <name type="scientific">Phytopseudomonas daroniae</name>
    <dbReference type="NCBI Taxonomy" id="2487519"/>
    <lineage>
        <taxon>Bacteria</taxon>
        <taxon>Pseudomonadati</taxon>
        <taxon>Pseudomonadota</taxon>
        <taxon>Gammaproteobacteria</taxon>
        <taxon>Pseudomonadales</taxon>
        <taxon>Pseudomonadaceae</taxon>
        <taxon>Phytopseudomonas</taxon>
    </lineage>
</organism>
<reference evidence="1 2" key="1">
    <citation type="submission" date="2018-06" db="EMBL/GenBank/DDBJ databases">
        <title>Three novel Pseudomonas species isolated from symptomatic oak.</title>
        <authorList>
            <person name="Bueno-Gonzalez V."/>
            <person name="Brady C."/>
        </authorList>
    </citation>
    <scope>NUCLEOTIDE SEQUENCE [LARGE SCALE GENOMIC DNA]</scope>
    <source>
        <strain evidence="1 2">P9A</strain>
    </source>
</reference>
<dbReference type="AlphaFoldDB" id="A0A4Q9QHK8"/>
<gene>
    <name evidence="1" type="ORF">DNK06_18635</name>
</gene>
<sequence>MQQRIVLFFASAKVRLIYDRKKAQAAVGVDDALFIRQPVGWVKPIGKLMGFTHPTGSMART</sequence>
<name>A0A4Q9QHK8_9GAMM</name>
<comment type="caution">
    <text evidence="1">The sequence shown here is derived from an EMBL/GenBank/DDBJ whole genome shotgun (WGS) entry which is preliminary data.</text>
</comment>
<protein>
    <submittedName>
        <fullName evidence="1">Uncharacterized protein</fullName>
    </submittedName>
</protein>
<dbReference type="Proteomes" id="UP000292302">
    <property type="component" value="Unassembled WGS sequence"/>
</dbReference>
<dbReference type="EMBL" id="QJUI01000017">
    <property type="protein sequence ID" value="TBU74799.1"/>
    <property type="molecule type" value="Genomic_DNA"/>
</dbReference>
<keyword evidence="2" id="KW-1185">Reference proteome</keyword>